<keyword evidence="4 6" id="KW-0472">Membrane</keyword>
<evidence type="ECO:0000313" key="7">
    <source>
        <dbReference type="EMBL" id="KAK9770537.1"/>
    </source>
</evidence>
<dbReference type="Gene3D" id="1.20.1250.20">
    <property type="entry name" value="MFS general substrate transporter like domains"/>
    <property type="match status" value="1"/>
</dbReference>
<evidence type="ECO:0000256" key="2">
    <source>
        <dbReference type="ARBA" id="ARBA00022692"/>
    </source>
</evidence>
<keyword evidence="2 6" id="KW-0812">Transmembrane</keyword>
<comment type="subcellular location">
    <subcellularLocation>
        <location evidence="1">Membrane</location>
        <topology evidence="1">Multi-pass membrane protein</topology>
    </subcellularLocation>
</comment>
<keyword evidence="3 6" id="KW-1133">Transmembrane helix</keyword>
<dbReference type="InterPro" id="IPR050360">
    <property type="entry name" value="MFS_Sugar_Transporters"/>
</dbReference>
<dbReference type="InterPro" id="IPR005828">
    <property type="entry name" value="MFS_sugar_transport-like"/>
</dbReference>
<dbReference type="EMBL" id="JARVKM010000091">
    <property type="protein sequence ID" value="KAK9770537.1"/>
    <property type="molecule type" value="Genomic_DNA"/>
</dbReference>
<comment type="caution">
    <text evidence="7">The sequence shown here is derived from an EMBL/GenBank/DDBJ whole genome shotgun (WGS) entry which is preliminary data.</text>
</comment>
<dbReference type="PANTHER" id="PTHR48022:SF8">
    <property type="entry name" value="MAJOR FACILITATOR SUPERFAMILY (MFS) PROFILE DOMAIN-CONTAINING PROTEIN-RELATED"/>
    <property type="match status" value="1"/>
</dbReference>
<feature type="region of interest" description="Disordered" evidence="5">
    <location>
        <begin position="247"/>
        <end position="270"/>
    </location>
</feature>
<dbReference type="Pfam" id="PF00083">
    <property type="entry name" value="Sugar_tr"/>
    <property type="match status" value="1"/>
</dbReference>
<organism evidence="7 8">
    <name type="scientific">Seiridium cardinale</name>
    <dbReference type="NCBI Taxonomy" id="138064"/>
    <lineage>
        <taxon>Eukaryota</taxon>
        <taxon>Fungi</taxon>
        <taxon>Dikarya</taxon>
        <taxon>Ascomycota</taxon>
        <taxon>Pezizomycotina</taxon>
        <taxon>Sordariomycetes</taxon>
        <taxon>Xylariomycetidae</taxon>
        <taxon>Amphisphaeriales</taxon>
        <taxon>Sporocadaceae</taxon>
        <taxon>Seiridium</taxon>
    </lineage>
</organism>
<evidence type="ECO:0000256" key="5">
    <source>
        <dbReference type="SAM" id="MobiDB-lite"/>
    </source>
</evidence>
<gene>
    <name evidence="7" type="ORF">SCAR479_12808</name>
</gene>
<feature type="transmembrane region" description="Helical" evidence="6">
    <location>
        <begin position="139"/>
        <end position="160"/>
    </location>
</feature>
<keyword evidence="8" id="KW-1185">Reference proteome</keyword>
<evidence type="ECO:0000256" key="6">
    <source>
        <dbReference type="SAM" id="Phobius"/>
    </source>
</evidence>
<proteinExistence type="predicted"/>
<evidence type="ECO:0000256" key="3">
    <source>
        <dbReference type="ARBA" id="ARBA00022989"/>
    </source>
</evidence>
<protein>
    <submittedName>
        <fullName evidence="7">Major facilitator superfamily (MFS) profile domain-containing protein</fullName>
    </submittedName>
</protein>
<evidence type="ECO:0000313" key="8">
    <source>
        <dbReference type="Proteomes" id="UP001465668"/>
    </source>
</evidence>
<reference evidence="7 8" key="1">
    <citation type="submission" date="2024-02" db="EMBL/GenBank/DDBJ databases">
        <title>First draft genome assembly of two strains of Seiridium cardinale.</title>
        <authorList>
            <person name="Emiliani G."/>
            <person name="Scali E."/>
        </authorList>
    </citation>
    <scope>NUCLEOTIDE SEQUENCE [LARGE SCALE GENOMIC DNA]</scope>
    <source>
        <strain evidence="7 8">BM-138-000479</strain>
    </source>
</reference>
<dbReference type="Proteomes" id="UP001465668">
    <property type="component" value="Unassembled WGS sequence"/>
</dbReference>
<evidence type="ECO:0000256" key="1">
    <source>
        <dbReference type="ARBA" id="ARBA00004141"/>
    </source>
</evidence>
<feature type="transmembrane region" description="Helical" evidence="6">
    <location>
        <begin position="68"/>
        <end position="92"/>
    </location>
</feature>
<evidence type="ECO:0000256" key="4">
    <source>
        <dbReference type="ARBA" id="ARBA00023136"/>
    </source>
</evidence>
<dbReference type="InterPro" id="IPR036259">
    <property type="entry name" value="MFS_trans_sf"/>
</dbReference>
<name>A0ABR2X9W3_9PEZI</name>
<sequence>MGGGTSIWASLEWGSDPREIFNGKLFYLAVVALAGCSYSFDQGNIGGLSSTHFAPENFEMIGARSGSLILLTTRVYGLVELAMTILYVAFILDRVGGRRPVIVGPRRGIESANETNIILRFAVPDSTAGTPAGGLVGIIWIYIYAFGWSFGWSVAPYVVAAEMSPARIRHSLDDDQHGLGHVPALCGTDTYIGAVFVNFYMSESKGSSIGSMDDPFQRSIRPMWKHTYPTEDEKVRHDVQEKIVQQVKDEGRSLEKKDTGPTVIHDEEST</sequence>
<accession>A0ABR2X9W3</accession>
<dbReference type="PANTHER" id="PTHR48022">
    <property type="entry name" value="PLASTIDIC GLUCOSE TRANSPORTER 4"/>
    <property type="match status" value="1"/>
</dbReference>